<protein>
    <submittedName>
        <fullName evidence="1">Uncharacterized protein</fullName>
    </submittedName>
</protein>
<evidence type="ECO:0000313" key="1">
    <source>
        <dbReference type="EMBL" id="CAL4138962.1"/>
    </source>
</evidence>
<reference evidence="1 2" key="1">
    <citation type="submission" date="2024-05" db="EMBL/GenBank/DDBJ databases">
        <authorList>
            <person name="Wallberg A."/>
        </authorList>
    </citation>
    <scope>NUCLEOTIDE SEQUENCE [LARGE SCALE GENOMIC DNA]</scope>
</reference>
<dbReference type="Proteomes" id="UP001497623">
    <property type="component" value="Unassembled WGS sequence"/>
</dbReference>
<organism evidence="1 2">
    <name type="scientific">Meganyctiphanes norvegica</name>
    <name type="common">Northern krill</name>
    <name type="synonym">Thysanopoda norvegica</name>
    <dbReference type="NCBI Taxonomy" id="48144"/>
    <lineage>
        <taxon>Eukaryota</taxon>
        <taxon>Metazoa</taxon>
        <taxon>Ecdysozoa</taxon>
        <taxon>Arthropoda</taxon>
        <taxon>Crustacea</taxon>
        <taxon>Multicrustacea</taxon>
        <taxon>Malacostraca</taxon>
        <taxon>Eumalacostraca</taxon>
        <taxon>Eucarida</taxon>
        <taxon>Euphausiacea</taxon>
        <taxon>Euphausiidae</taxon>
        <taxon>Meganyctiphanes</taxon>
    </lineage>
</organism>
<dbReference type="AlphaFoldDB" id="A0AAV2RUH4"/>
<accession>A0AAV2RUH4</accession>
<sequence length="130" mass="15412">MKILVKITKFYTSYEDIEKEENIVNERFSKCITIPGTRKYHKFVCINESKIKVFEISSDENVEEKCIQKEDKLTISSSSIFQPKNGDFVVCTYNHLKWIGLVDSYNDEFEDFGISFLFPSGYCKYYYFPR</sequence>
<gene>
    <name evidence="1" type="ORF">MNOR_LOCUS28301</name>
</gene>
<proteinExistence type="predicted"/>
<name>A0AAV2RUH4_MEGNR</name>
<comment type="caution">
    <text evidence="1">The sequence shown here is derived from an EMBL/GenBank/DDBJ whole genome shotgun (WGS) entry which is preliminary data.</text>
</comment>
<evidence type="ECO:0000313" key="2">
    <source>
        <dbReference type="Proteomes" id="UP001497623"/>
    </source>
</evidence>
<keyword evidence="2" id="KW-1185">Reference proteome</keyword>
<dbReference type="EMBL" id="CAXKWB010031013">
    <property type="protein sequence ID" value="CAL4138962.1"/>
    <property type="molecule type" value="Genomic_DNA"/>
</dbReference>